<evidence type="ECO:0000256" key="3">
    <source>
        <dbReference type="ARBA" id="ARBA00022741"/>
    </source>
</evidence>
<comment type="function">
    <text evidence="6">Ligates lysine onto the cytidine present at position 34 of the AUA codon-specific tRNA(Ile) that contains the anticodon CAU, in an ATP-dependent manner. Cytidine is converted to lysidine, thus changing the amino acid specificity of the tRNA from methionine to isoleucine.</text>
</comment>
<evidence type="ECO:0000313" key="9">
    <source>
        <dbReference type="Proteomes" id="UP001289135"/>
    </source>
</evidence>
<dbReference type="PANTHER" id="PTHR43033">
    <property type="entry name" value="TRNA(ILE)-LYSIDINE SYNTHASE-RELATED"/>
    <property type="match status" value="1"/>
</dbReference>
<dbReference type="AlphaFoldDB" id="A0AAE5AGP9"/>
<comment type="caution">
    <text evidence="8">The sequence shown here is derived from an EMBL/GenBank/DDBJ whole genome shotgun (WGS) entry which is preliminary data.</text>
</comment>
<dbReference type="InterPro" id="IPR011063">
    <property type="entry name" value="TilS/TtcA_N"/>
</dbReference>
<gene>
    <name evidence="6" type="primary">tilS</name>
    <name evidence="8" type="ORF">Lyticum_00218</name>
</gene>
<organism evidence="8 9">
    <name type="scientific">Lyticum sinuosum</name>
    <dbReference type="NCBI Taxonomy" id="1332059"/>
    <lineage>
        <taxon>Bacteria</taxon>
        <taxon>Pseudomonadati</taxon>
        <taxon>Pseudomonadota</taxon>
        <taxon>Alphaproteobacteria</taxon>
        <taxon>Rickettsiales</taxon>
        <taxon>Lyticum</taxon>
    </lineage>
</organism>
<evidence type="ECO:0000256" key="1">
    <source>
        <dbReference type="ARBA" id="ARBA00022598"/>
    </source>
</evidence>
<evidence type="ECO:0000313" key="8">
    <source>
        <dbReference type="EMBL" id="MDZ5761057.1"/>
    </source>
</evidence>
<dbReference type="GO" id="GO:0005737">
    <property type="term" value="C:cytoplasm"/>
    <property type="evidence" value="ECO:0007669"/>
    <property type="project" value="UniProtKB-SubCell"/>
</dbReference>
<keyword evidence="9" id="KW-1185">Reference proteome</keyword>
<dbReference type="EC" id="6.3.4.19" evidence="6"/>
<evidence type="ECO:0000256" key="6">
    <source>
        <dbReference type="HAMAP-Rule" id="MF_01161"/>
    </source>
</evidence>
<dbReference type="Proteomes" id="UP001289135">
    <property type="component" value="Unassembled WGS sequence"/>
</dbReference>
<dbReference type="CDD" id="cd01992">
    <property type="entry name" value="TilS_N"/>
    <property type="match status" value="1"/>
</dbReference>
<accession>A0AAE5AGP9</accession>
<comment type="subcellular location">
    <subcellularLocation>
        <location evidence="6">Cytoplasm</location>
    </subcellularLocation>
</comment>
<feature type="binding site" evidence="6">
    <location>
        <begin position="65"/>
        <end position="70"/>
    </location>
    <ligand>
        <name>ATP</name>
        <dbReference type="ChEBI" id="CHEBI:30616"/>
    </ligand>
</feature>
<reference evidence="8" key="1">
    <citation type="submission" date="2023-02" db="EMBL/GenBank/DDBJ databases">
        <title>Host association and intracellularity evolved multiple times independently in the Rickettsiales.</title>
        <authorList>
            <person name="Castelli M."/>
            <person name="Nardi T."/>
            <person name="Gammuto L."/>
            <person name="Bellinzona G."/>
            <person name="Sabaneyeva E."/>
            <person name="Potekhin A."/>
            <person name="Serra V."/>
            <person name="Petroni G."/>
            <person name="Sassera D."/>
        </authorList>
    </citation>
    <scope>NUCLEOTIDE SEQUENCE</scope>
    <source>
        <strain evidence="8">USBL-36I1</strain>
    </source>
</reference>
<evidence type="ECO:0000256" key="4">
    <source>
        <dbReference type="ARBA" id="ARBA00022840"/>
    </source>
</evidence>
<dbReference type="SUPFAM" id="SSF52402">
    <property type="entry name" value="Adenine nucleotide alpha hydrolases-like"/>
    <property type="match status" value="1"/>
</dbReference>
<dbReference type="EMBL" id="JARGYU010000001">
    <property type="protein sequence ID" value="MDZ5761057.1"/>
    <property type="molecule type" value="Genomic_DNA"/>
</dbReference>
<keyword evidence="1 6" id="KW-0436">Ligase</keyword>
<comment type="similarity">
    <text evidence="6">Belongs to the tRNA(Ile)-lysidine synthase family.</text>
</comment>
<dbReference type="GO" id="GO:0005524">
    <property type="term" value="F:ATP binding"/>
    <property type="evidence" value="ECO:0007669"/>
    <property type="project" value="UniProtKB-UniRule"/>
</dbReference>
<evidence type="ECO:0000259" key="7">
    <source>
        <dbReference type="Pfam" id="PF01171"/>
    </source>
</evidence>
<dbReference type="NCBIfam" id="TIGR02432">
    <property type="entry name" value="lysidine_TilS_N"/>
    <property type="match status" value="1"/>
</dbReference>
<keyword evidence="4 6" id="KW-0067">ATP-binding</keyword>
<comment type="domain">
    <text evidence="6">The N-terminal region contains the highly conserved SGGXDS motif, predicted to be a P-loop motif involved in ATP binding.</text>
</comment>
<keyword evidence="2 6" id="KW-0819">tRNA processing</keyword>
<evidence type="ECO:0000256" key="5">
    <source>
        <dbReference type="ARBA" id="ARBA00048539"/>
    </source>
</evidence>
<comment type="catalytic activity">
    <reaction evidence="5 6">
        <text>cytidine(34) in tRNA(Ile2) + L-lysine + ATP = lysidine(34) in tRNA(Ile2) + AMP + diphosphate + H(+)</text>
        <dbReference type="Rhea" id="RHEA:43744"/>
        <dbReference type="Rhea" id="RHEA-COMP:10625"/>
        <dbReference type="Rhea" id="RHEA-COMP:10670"/>
        <dbReference type="ChEBI" id="CHEBI:15378"/>
        <dbReference type="ChEBI" id="CHEBI:30616"/>
        <dbReference type="ChEBI" id="CHEBI:32551"/>
        <dbReference type="ChEBI" id="CHEBI:33019"/>
        <dbReference type="ChEBI" id="CHEBI:82748"/>
        <dbReference type="ChEBI" id="CHEBI:83665"/>
        <dbReference type="ChEBI" id="CHEBI:456215"/>
        <dbReference type="EC" id="6.3.4.19"/>
    </reaction>
</comment>
<dbReference type="HAMAP" id="MF_01161">
    <property type="entry name" value="tRNA_Ile_lys_synt"/>
    <property type="match status" value="1"/>
</dbReference>
<dbReference type="InterPro" id="IPR014729">
    <property type="entry name" value="Rossmann-like_a/b/a_fold"/>
</dbReference>
<evidence type="ECO:0000256" key="2">
    <source>
        <dbReference type="ARBA" id="ARBA00022694"/>
    </source>
</evidence>
<dbReference type="RefSeq" id="WP_322498488.1">
    <property type="nucleotide sequence ID" value="NZ_JARGYU010000001.1"/>
</dbReference>
<dbReference type="Gene3D" id="3.40.50.620">
    <property type="entry name" value="HUPs"/>
    <property type="match status" value="1"/>
</dbReference>
<keyword evidence="3 6" id="KW-0547">Nucleotide-binding</keyword>
<dbReference type="GO" id="GO:0032267">
    <property type="term" value="F:tRNA(Ile)-lysidine synthase activity"/>
    <property type="evidence" value="ECO:0007669"/>
    <property type="project" value="UniProtKB-EC"/>
</dbReference>
<dbReference type="InterPro" id="IPR012795">
    <property type="entry name" value="tRNA_Ile_lys_synt_N"/>
</dbReference>
<proteinExistence type="inferred from homology"/>
<dbReference type="PANTHER" id="PTHR43033:SF1">
    <property type="entry name" value="TRNA(ILE)-LYSIDINE SYNTHASE-RELATED"/>
    <property type="match status" value="1"/>
</dbReference>
<protein>
    <recommendedName>
        <fullName evidence="6">tRNA(Ile)-lysidine synthase</fullName>
        <ecNumber evidence="6">6.3.4.19</ecNumber>
    </recommendedName>
    <alternativeName>
        <fullName evidence="6">tRNA(Ile)-2-lysyl-cytidine synthase</fullName>
    </alternativeName>
    <alternativeName>
        <fullName evidence="6">tRNA(Ile)-lysidine synthetase</fullName>
    </alternativeName>
</protein>
<dbReference type="Pfam" id="PF01171">
    <property type="entry name" value="ATP_bind_3"/>
    <property type="match status" value="1"/>
</dbReference>
<name>A0AAE5AGP9_9RICK</name>
<keyword evidence="6" id="KW-0963">Cytoplasm</keyword>
<sequence length="685" mass="80927">MSNNDLIKGFDDKFKNNFFSFLEEIIYELFNRKNHFIRTFFNNFNISSFNIKNEINKITFAIALSGGSDSMCLLSLLHTLSIEYQFKIIPIIINHNLRPESEKEAFFIKDYVKKYFNIETEILLWDNNKSIVKSNIMAKARKARYDLLSEYCSNNNINFLCTAHHLGDQSETIFQRIIFGTGINGLKGILPWMEWNTNDYNNDICNHNNKLHQEEEIINLFKIDNNYEKNDNKNTKNSNQSNNNKKIIVIRPILSWKKSDIIKYLKLKDISWVEDSSNENIRYDRVKVRKYIKDLSDIMSIDNDSLQLKIASLANKAYRISNFLDDIVNNSFIKICHLGINYELEINLNDFYNLHPEVAIKLLFKCFNIMSNSLCNKRLTSETLISLYNNIMYYYAKNKNKYNYYNINNIINIKKAFTLKNCYLFIKKDKIFITREVNSKVSNNKSRSFLPINIPKNIQEEEVIWDNFFKINLIKNSDSIKNIDNNSNFTNISINYTNKLDYDHNYCHTYYIGYLDEKTWSIALPTIKYIFSNLIHKNQNNNKNNSSIYNKLLEDKIESNDRLNIKHEECFKINPDKHLITAIPFLYIKYNEKYNEGNISTNTYKKINIDLSGFQVIPPLYFIGKSISFILNHCISNDEYHNDHKNYKFDNNQIIAIPLFFGETCINILDHNIIIKSSLLQEIIF</sequence>
<dbReference type="GO" id="GO:0006400">
    <property type="term" value="P:tRNA modification"/>
    <property type="evidence" value="ECO:0007669"/>
    <property type="project" value="UniProtKB-UniRule"/>
</dbReference>
<dbReference type="InterPro" id="IPR012094">
    <property type="entry name" value="tRNA_Ile_lys_synt"/>
</dbReference>
<feature type="domain" description="tRNA(Ile)-lysidine/2-thiocytidine synthase N-terminal" evidence="7">
    <location>
        <begin position="60"/>
        <end position="290"/>
    </location>
</feature>